<feature type="transmembrane region" description="Helical" evidence="1">
    <location>
        <begin position="30"/>
        <end position="46"/>
    </location>
</feature>
<name>A0A7H2BI37_9MICC</name>
<keyword evidence="1" id="KW-0472">Membrane</keyword>
<feature type="transmembrane region" description="Helical" evidence="1">
    <location>
        <begin position="82"/>
        <end position="103"/>
    </location>
</feature>
<sequence>MKSLKIFVACAVLVGLLTVLILPLPTASKMFVLVALAFSAVFVFVDSTGKGKTFAAITIAALVLYLFVTFQRGVLLLQEGSLLAMLLGIGLLALPLIGAWAMVREIIFGTRIQRMADELMANGELPEDRLPRTASGKIDRAAADQEFAKFSQTVEQDPMNWKHWFNLSTLYGAAGDRKRARQAMRTAIALKSGKTSANLSI</sequence>
<organism evidence="2 3">
    <name type="scientific">Rothia amarae</name>
    <dbReference type="NCBI Taxonomy" id="169480"/>
    <lineage>
        <taxon>Bacteria</taxon>
        <taxon>Bacillati</taxon>
        <taxon>Actinomycetota</taxon>
        <taxon>Actinomycetes</taxon>
        <taxon>Micrococcales</taxon>
        <taxon>Micrococcaceae</taxon>
        <taxon>Rothia</taxon>
    </lineage>
</organism>
<keyword evidence="1" id="KW-1133">Transmembrane helix</keyword>
<keyword evidence="3" id="KW-1185">Reference proteome</keyword>
<dbReference type="SUPFAM" id="SSF48452">
    <property type="entry name" value="TPR-like"/>
    <property type="match status" value="1"/>
</dbReference>
<dbReference type="EMBL" id="CP061538">
    <property type="protein sequence ID" value="QNV39333.1"/>
    <property type="molecule type" value="Genomic_DNA"/>
</dbReference>
<dbReference type="InterPro" id="IPR011990">
    <property type="entry name" value="TPR-like_helical_dom_sf"/>
</dbReference>
<gene>
    <name evidence="2" type="ORF">IDM48_07970</name>
</gene>
<evidence type="ECO:0000256" key="1">
    <source>
        <dbReference type="SAM" id="Phobius"/>
    </source>
</evidence>
<feature type="transmembrane region" description="Helical" evidence="1">
    <location>
        <begin position="53"/>
        <end position="70"/>
    </location>
</feature>
<evidence type="ECO:0000313" key="3">
    <source>
        <dbReference type="Proteomes" id="UP000516421"/>
    </source>
</evidence>
<proteinExistence type="predicted"/>
<protein>
    <recommendedName>
        <fullName evidence="4">Tetratricopeptide repeat protein</fullName>
    </recommendedName>
</protein>
<evidence type="ECO:0000313" key="2">
    <source>
        <dbReference type="EMBL" id="QNV39333.1"/>
    </source>
</evidence>
<feature type="transmembrane region" description="Helical" evidence="1">
    <location>
        <begin position="7"/>
        <end position="24"/>
    </location>
</feature>
<keyword evidence="1" id="KW-0812">Transmembrane</keyword>
<reference evidence="2 3" key="1">
    <citation type="submission" date="2020-09" db="EMBL/GenBank/DDBJ databases">
        <title>Investigation of environmental microbe.</title>
        <authorList>
            <person name="Ou Y."/>
            <person name="Kang Q."/>
        </authorList>
    </citation>
    <scope>NUCLEOTIDE SEQUENCE [LARGE SCALE GENOMIC DNA]</scope>
    <source>
        <strain evidence="2 3">KJZ-9</strain>
    </source>
</reference>
<accession>A0A7H2BI37</accession>
<dbReference type="AlphaFoldDB" id="A0A7H2BI37"/>
<evidence type="ECO:0008006" key="4">
    <source>
        <dbReference type="Google" id="ProtNLM"/>
    </source>
</evidence>
<dbReference type="Proteomes" id="UP000516421">
    <property type="component" value="Chromosome"/>
</dbReference>
<dbReference type="Gene3D" id="1.25.40.10">
    <property type="entry name" value="Tetratricopeptide repeat domain"/>
    <property type="match status" value="1"/>
</dbReference>
<dbReference type="KEGG" id="rama:IDM48_07970"/>